<dbReference type="PROSITE" id="PS50893">
    <property type="entry name" value="ABC_TRANSPORTER_2"/>
    <property type="match status" value="1"/>
</dbReference>
<evidence type="ECO:0000256" key="7">
    <source>
        <dbReference type="ARBA" id="ARBA00022840"/>
    </source>
</evidence>
<dbReference type="PANTHER" id="PTHR43297:SF14">
    <property type="entry name" value="ATPASE AAA-TYPE CORE DOMAIN-CONTAINING PROTEIN"/>
    <property type="match status" value="1"/>
</dbReference>
<dbReference type="GO" id="GO:0015833">
    <property type="term" value="P:peptide transport"/>
    <property type="evidence" value="ECO:0007669"/>
    <property type="project" value="InterPro"/>
</dbReference>
<gene>
    <name evidence="11" type="ORF">F7O44_20995</name>
</gene>
<accession>A0A7K3M883</accession>
<dbReference type="InterPro" id="IPR003439">
    <property type="entry name" value="ABC_transporter-like_ATP-bd"/>
</dbReference>
<keyword evidence="9" id="KW-0472">Membrane</keyword>
<keyword evidence="4" id="KW-1003">Cell membrane</keyword>
<evidence type="ECO:0000256" key="5">
    <source>
        <dbReference type="ARBA" id="ARBA00022519"/>
    </source>
</evidence>
<protein>
    <submittedName>
        <fullName evidence="11">ATP-binding cassette domain-containing protein</fullName>
    </submittedName>
</protein>
<dbReference type="Proteomes" id="UP000460435">
    <property type="component" value="Unassembled WGS sequence"/>
</dbReference>
<dbReference type="SMART" id="SM00382">
    <property type="entry name" value="AAA"/>
    <property type="match status" value="1"/>
</dbReference>
<dbReference type="Pfam" id="PF08352">
    <property type="entry name" value="oligo_HPY"/>
    <property type="match status" value="1"/>
</dbReference>
<evidence type="ECO:0000256" key="2">
    <source>
        <dbReference type="ARBA" id="ARBA00005417"/>
    </source>
</evidence>
<dbReference type="EMBL" id="WLZY01000008">
    <property type="protein sequence ID" value="NDL59551.1"/>
    <property type="molecule type" value="Genomic_DNA"/>
</dbReference>
<dbReference type="RefSeq" id="WP_162452267.1">
    <property type="nucleotide sequence ID" value="NZ_WLZY01000008.1"/>
</dbReference>
<evidence type="ECO:0000313" key="11">
    <source>
        <dbReference type="EMBL" id="NDL59551.1"/>
    </source>
</evidence>
<reference evidence="11 12" key="1">
    <citation type="submission" date="2019-11" db="EMBL/GenBank/DDBJ databases">
        <authorList>
            <person name="Li X.-J."/>
            <person name="Feng X.-M."/>
        </authorList>
    </citation>
    <scope>NUCLEOTIDE SEQUENCE [LARGE SCALE GENOMIC DNA]</scope>
    <source>
        <strain evidence="11 12">XMNu-373</strain>
    </source>
</reference>
<dbReference type="NCBIfam" id="TIGR01727">
    <property type="entry name" value="oligo_HPY"/>
    <property type="match status" value="1"/>
</dbReference>
<sequence length="363" mass="39374">MVTRTAQAPADAELAHDTLLSVRNLKTHFALDQGLVKAVDGASFDVRRGKTLCVVGESGCGKSVTARSILQIVDRPGRVVGGQLLFRKPGRGPGGQEEVVDLATMNPKGADIRSIRGRDIAMIFQEPMSSLSPVHTIGNQIVEAVHLHENVSKQAAKDRAVDVLQKVGVPKPKQRFDSYPFQLSGGLRQRAMIAMALVCNPTLLIADEPTTALDVTTQAQILELMRELQDDYGMAIMFITHDLGVVAELADDVVVMYLGLAVERGDVVSVFHDPQHPYTRALLRAIPKVGGGTRARLDTIRGMVPDPYNRPDGCPFHNRCDDYMPGSCDRVVPPPIDLADDRQVRCLLHGGADDVVPGNGEVR</sequence>
<organism evidence="11 12">
    <name type="scientific">Phytoactinopolyspora mesophila</name>
    <dbReference type="NCBI Taxonomy" id="2650750"/>
    <lineage>
        <taxon>Bacteria</taxon>
        <taxon>Bacillati</taxon>
        <taxon>Actinomycetota</taxon>
        <taxon>Actinomycetes</taxon>
        <taxon>Jiangellales</taxon>
        <taxon>Jiangellaceae</taxon>
        <taxon>Phytoactinopolyspora</taxon>
    </lineage>
</organism>
<comment type="caution">
    <text evidence="11">The sequence shown here is derived from an EMBL/GenBank/DDBJ whole genome shotgun (WGS) entry which is preliminary data.</text>
</comment>
<evidence type="ECO:0000256" key="8">
    <source>
        <dbReference type="ARBA" id="ARBA00022967"/>
    </source>
</evidence>
<keyword evidence="7 11" id="KW-0067">ATP-binding</keyword>
<dbReference type="GO" id="GO:0005886">
    <property type="term" value="C:plasma membrane"/>
    <property type="evidence" value="ECO:0007669"/>
    <property type="project" value="UniProtKB-SubCell"/>
</dbReference>
<keyword evidence="6" id="KW-0547">Nucleotide-binding</keyword>
<dbReference type="SUPFAM" id="SSF52540">
    <property type="entry name" value="P-loop containing nucleoside triphosphate hydrolases"/>
    <property type="match status" value="1"/>
</dbReference>
<feature type="domain" description="ABC transporter" evidence="10">
    <location>
        <begin position="22"/>
        <end position="283"/>
    </location>
</feature>
<evidence type="ECO:0000313" key="12">
    <source>
        <dbReference type="Proteomes" id="UP000460435"/>
    </source>
</evidence>
<dbReference type="AlphaFoldDB" id="A0A7K3M883"/>
<dbReference type="Pfam" id="PF00005">
    <property type="entry name" value="ABC_tran"/>
    <property type="match status" value="1"/>
</dbReference>
<dbReference type="CDD" id="cd03257">
    <property type="entry name" value="ABC_NikE_OppD_transporters"/>
    <property type="match status" value="1"/>
</dbReference>
<evidence type="ECO:0000256" key="1">
    <source>
        <dbReference type="ARBA" id="ARBA00004202"/>
    </source>
</evidence>
<dbReference type="InterPro" id="IPR027417">
    <property type="entry name" value="P-loop_NTPase"/>
</dbReference>
<evidence type="ECO:0000259" key="10">
    <source>
        <dbReference type="PROSITE" id="PS50893"/>
    </source>
</evidence>
<evidence type="ECO:0000256" key="4">
    <source>
        <dbReference type="ARBA" id="ARBA00022475"/>
    </source>
</evidence>
<dbReference type="InterPro" id="IPR013563">
    <property type="entry name" value="Oligopep_ABC_C"/>
</dbReference>
<keyword evidence="5" id="KW-0997">Cell inner membrane</keyword>
<keyword evidence="12" id="KW-1185">Reference proteome</keyword>
<name>A0A7K3M883_9ACTN</name>
<comment type="similarity">
    <text evidence="2">Belongs to the ABC transporter superfamily.</text>
</comment>
<dbReference type="GO" id="GO:0016887">
    <property type="term" value="F:ATP hydrolysis activity"/>
    <property type="evidence" value="ECO:0007669"/>
    <property type="project" value="InterPro"/>
</dbReference>
<dbReference type="GO" id="GO:0005524">
    <property type="term" value="F:ATP binding"/>
    <property type="evidence" value="ECO:0007669"/>
    <property type="project" value="UniProtKB-KW"/>
</dbReference>
<dbReference type="InterPro" id="IPR003593">
    <property type="entry name" value="AAA+_ATPase"/>
</dbReference>
<dbReference type="FunFam" id="3.40.50.300:FF:000016">
    <property type="entry name" value="Oligopeptide ABC transporter ATP-binding component"/>
    <property type="match status" value="1"/>
</dbReference>
<keyword evidence="8" id="KW-1278">Translocase</keyword>
<evidence type="ECO:0000256" key="9">
    <source>
        <dbReference type="ARBA" id="ARBA00023136"/>
    </source>
</evidence>
<dbReference type="PANTHER" id="PTHR43297">
    <property type="entry name" value="OLIGOPEPTIDE TRANSPORT ATP-BINDING PROTEIN APPD"/>
    <property type="match status" value="1"/>
</dbReference>
<comment type="subcellular location">
    <subcellularLocation>
        <location evidence="1">Cell membrane</location>
        <topology evidence="1">Peripheral membrane protein</topology>
    </subcellularLocation>
</comment>
<keyword evidence="3" id="KW-0813">Transport</keyword>
<proteinExistence type="inferred from homology"/>
<evidence type="ECO:0000256" key="3">
    <source>
        <dbReference type="ARBA" id="ARBA00022448"/>
    </source>
</evidence>
<dbReference type="Gene3D" id="3.40.50.300">
    <property type="entry name" value="P-loop containing nucleotide triphosphate hydrolases"/>
    <property type="match status" value="1"/>
</dbReference>
<evidence type="ECO:0000256" key="6">
    <source>
        <dbReference type="ARBA" id="ARBA00022741"/>
    </source>
</evidence>
<dbReference type="InterPro" id="IPR050388">
    <property type="entry name" value="ABC_Ni/Peptide_Import"/>
</dbReference>